<organism evidence="4 5">
    <name type="scientific">Mesobacterium hydrothermale</name>
    <dbReference type="NCBI Taxonomy" id="3111907"/>
    <lineage>
        <taxon>Bacteria</taxon>
        <taxon>Pseudomonadati</taxon>
        <taxon>Pseudomonadota</taxon>
        <taxon>Alphaproteobacteria</taxon>
        <taxon>Rhodobacterales</taxon>
        <taxon>Roseobacteraceae</taxon>
        <taxon>Mesobacterium</taxon>
    </lineage>
</organism>
<dbReference type="CDD" id="cd04301">
    <property type="entry name" value="NAT_SF"/>
    <property type="match status" value="1"/>
</dbReference>
<dbReference type="Pfam" id="PF13508">
    <property type="entry name" value="Acetyltransf_7"/>
    <property type="match status" value="1"/>
</dbReference>
<proteinExistence type="predicted"/>
<accession>A0ABU6HHQ6</accession>
<name>A0ABU6HHQ6_9RHOB</name>
<evidence type="ECO:0000313" key="4">
    <source>
        <dbReference type="EMBL" id="MEC3861990.1"/>
    </source>
</evidence>
<dbReference type="PANTHER" id="PTHR43877:SF2">
    <property type="entry name" value="AMINOALKYLPHOSPHONATE N-ACETYLTRANSFERASE-RELATED"/>
    <property type="match status" value="1"/>
</dbReference>
<keyword evidence="5" id="KW-1185">Reference proteome</keyword>
<evidence type="ECO:0000313" key="5">
    <source>
        <dbReference type="Proteomes" id="UP001348149"/>
    </source>
</evidence>
<evidence type="ECO:0000259" key="3">
    <source>
        <dbReference type="PROSITE" id="PS51186"/>
    </source>
</evidence>
<evidence type="ECO:0000256" key="1">
    <source>
        <dbReference type="ARBA" id="ARBA00022679"/>
    </source>
</evidence>
<dbReference type="RefSeq" id="WP_326297729.1">
    <property type="nucleotide sequence ID" value="NZ_JAYLLH010000016.1"/>
</dbReference>
<protein>
    <submittedName>
        <fullName evidence="4">GNAT family N-acetyltransferase</fullName>
    </submittedName>
</protein>
<keyword evidence="2" id="KW-0012">Acyltransferase</keyword>
<dbReference type="PANTHER" id="PTHR43877">
    <property type="entry name" value="AMINOALKYLPHOSPHONATE N-ACETYLTRANSFERASE-RELATED-RELATED"/>
    <property type="match status" value="1"/>
</dbReference>
<dbReference type="EMBL" id="JAYLLH010000016">
    <property type="protein sequence ID" value="MEC3861990.1"/>
    <property type="molecule type" value="Genomic_DNA"/>
</dbReference>
<keyword evidence="1" id="KW-0808">Transferase</keyword>
<dbReference type="Gene3D" id="3.40.630.30">
    <property type="match status" value="1"/>
</dbReference>
<feature type="domain" description="N-acetyltransferase" evidence="3">
    <location>
        <begin position="3"/>
        <end position="143"/>
    </location>
</feature>
<comment type="caution">
    <text evidence="4">The sequence shown here is derived from an EMBL/GenBank/DDBJ whole genome shotgun (WGS) entry which is preliminary data.</text>
</comment>
<dbReference type="Proteomes" id="UP001348149">
    <property type="component" value="Unassembled WGS sequence"/>
</dbReference>
<sequence>MTVTLRQAAPLDAGAVGAILSGFVDDTPWMPRIHTRAEELAHADDLIGRGWVTVAEQAGDVVGFIARAGHAIHALYLVPRMQGQGIGTALLRTAQRQAPRLELWTFQANDGAQRFYHRHGFRAVEQTDGAGNDEGLPDIRFIWERQPS</sequence>
<gene>
    <name evidence="4" type="ORF">VK792_11905</name>
</gene>
<dbReference type="InterPro" id="IPR000182">
    <property type="entry name" value="GNAT_dom"/>
</dbReference>
<evidence type="ECO:0000256" key="2">
    <source>
        <dbReference type="ARBA" id="ARBA00023315"/>
    </source>
</evidence>
<reference evidence="4 5" key="1">
    <citation type="submission" date="2024-01" db="EMBL/GenBank/DDBJ databases">
        <title>Mesobacterium rodlantinim sp. nov., isolated from shallow sea hydrothermal systems off Kueishantao Island.</title>
        <authorList>
            <person name="Su Z."/>
            <person name="Tang K."/>
        </authorList>
    </citation>
    <scope>NUCLEOTIDE SEQUENCE [LARGE SCALE GENOMIC DNA]</scope>
    <source>
        <strain evidence="4 5">TK19101</strain>
    </source>
</reference>
<dbReference type="InterPro" id="IPR016181">
    <property type="entry name" value="Acyl_CoA_acyltransferase"/>
</dbReference>
<dbReference type="InterPro" id="IPR050832">
    <property type="entry name" value="Bact_Acetyltransf"/>
</dbReference>
<dbReference type="SUPFAM" id="SSF55729">
    <property type="entry name" value="Acyl-CoA N-acyltransferases (Nat)"/>
    <property type="match status" value="1"/>
</dbReference>
<dbReference type="PROSITE" id="PS51186">
    <property type="entry name" value="GNAT"/>
    <property type="match status" value="1"/>
</dbReference>